<name>A0A438E0F5_VITVI</name>
<dbReference type="Proteomes" id="UP000288805">
    <property type="component" value="Unassembled WGS sequence"/>
</dbReference>
<evidence type="ECO:0000313" key="2">
    <source>
        <dbReference type="EMBL" id="RVW41160.1"/>
    </source>
</evidence>
<proteinExistence type="predicted"/>
<comment type="caution">
    <text evidence="2">The sequence shown here is derived from an EMBL/GenBank/DDBJ whole genome shotgun (WGS) entry which is preliminary data.</text>
</comment>
<sequence length="73" mass="8174">MVEELRIENKRIKGIGIGAPEGPISLDDFRSLQRSNTELRKQLENQVLTIDTLQNENRAAIERHENVCSAGAS</sequence>
<organism evidence="2 4">
    <name type="scientific">Vitis vinifera</name>
    <name type="common">Grape</name>
    <dbReference type="NCBI Taxonomy" id="29760"/>
    <lineage>
        <taxon>Eukaryota</taxon>
        <taxon>Viridiplantae</taxon>
        <taxon>Streptophyta</taxon>
        <taxon>Embryophyta</taxon>
        <taxon>Tracheophyta</taxon>
        <taxon>Spermatophyta</taxon>
        <taxon>Magnoliopsida</taxon>
        <taxon>eudicotyledons</taxon>
        <taxon>Gunneridae</taxon>
        <taxon>Pentapetalae</taxon>
        <taxon>rosids</taxon>
        <taxon>Vitales</taxon>
        <taxon>Vitaceae</taxon>
        <taxon>Viteae</taxon>
        <taxon>Vitis</taxon>
    </lineage>
</organism>
<dbReference type="PANTHER" id="PTHR47458">
    <property type="entry name" value="SMAD/FHA DOMAIN-CONTAINING PROTEIN"/>
    <property type="match status" value="1"/>
</dbReference>
<protein>
    <submittedName>
        <fullName evidence="2">Uncharacterized protein</fullName>
    </submittedName>
</protein>
<accession>A0A438E0F5</accession>
<dbReference type="EMBL" id="QGNW01000078">
    <property type="protein sequence ID" value="RVX01035.1"/>
    <property type="molecule type" value="Genomic_DNA"/>
</dbReference>
<evidence type="ECO:0000256" key="1">
    <source>
        <dbReference type="SAM" id="Coils"/>
    </source>
</evidence>
<keyword evidence="1" id="KW-0175">Coiled coil</keyword>
<dbReference type="EMBL" id="QGNW01001445">
    <property type="protein sequence ID" value="RVW41160.1"/>
    <property type="molecule type" value="Genomic_DNA"/>
</dbReference>
<evidence type="ECO:0000313" key="4">
    <source>
        <dbReference type="Proteomes" id="UP000288805"/>
    </source>
</evidence>
<evidence type="ECO:0000313" key="3">
    <source>
        <dbReference type="EMBL" id="RVX01035.1"/>
    </source>
</evidence>
<dbReference type="AlphaFoldDB" id="A0A438E0F5"/>
<gene>
    <name evidence="3" type="ORF">CK203_022881</name>
    <name evidence="2" type="ORF">CK203_069833</name>
</gene>
<reference evidence="2 4" key="1">
    <citation type="journal article" date="2018" name="PLoS Genet.">
        <title>Population sequencing reveals clonal diversity and ancestral inbreeding in the grapevine cultivar Chardonnay.</title>
        <authorList>
            <person name="Roach M.J."/>
            <person name="Johnson D.L."/>
            <person name="Bohlmann J."/>
            <person name="van Vuuren H.J."/>
            <person name="Jones S.J."/>
            <person name="Pretorius I.S."/>
            <person name="Schmidt S.A."/>
            <person name="Borneman A.R."/>
        </authorList>
    </citation>
    <scope>NUCLEOTIDE SEQUENCE [LARGE SCALE GENOMIC DNA]</scope>
    <source>
        <strain evidence="4">cv. Chardonnay</strain>
        <strain evidence="2">I10V1</strain>
        <tissue evidence="2">Leaf</tissue>
    </source>
</reference>
<feature type="coiled-coil region" evidence="1">
    <location>
        <begin position="36"/>
        <end position="63"/>
    </location>
</feature>
<dbReference type="PANTHER" id="PTHR47458:SF1">
    <property type="entry name" value="SMAD_FHA DOMAIN-CONTAINING PROTEIN"/>
    <property type="match status" value="1"/>
</dbReference>